<keyword evidence="2" id="KW-0604">Photosystem II</keyword>
<keyword evidence="5" id="KW-1185">Reference proteome</keyword>
<protein>
    <submittedName>
        <fullName evidence="4">Uncharacterized protein</fullName>
    </submittedName>
</protein>
<feature type="region of interest" description="Disordered" evidence="3">
    <location>
        <begin position="87"/>
        <end position="106"/>
    </location>
</feature>
<evidence type="ECO:0000256" key="1">
    <source>
        <dbReference type="ARBA" id="ARBA00022531"/>
    </source>
</evidence>
<dbReference type="GO" id="GO:0015979">
    <property type="term" value="P:photosynthesis"/>
    <property type="evidence" value="ECO:0007669"/>
    <property type="project" value="UniProtKB-KW"/>
</dbReference>
<dbReference type="EMBL" id="OZ034818">
    <property type="protein sequence ID" value="CAL1390533.1"/>
    <property type="molecule type" value="Genomic_DNA"/>
</dbReference>
<evidence type="ECO:0000313" key="4">
    <source>
        <dbReference type="EMBL" id="CAL1390533.1"/>
    </source>
</evidence>
<dbReference type="PANTHER" id="PTHR47128:SF2">
    <property type="entry name" value="PROTEIN HIGH CHLOROPHYLL FLUORESCENCE PHENOTYPE 244, CHLOROPLASTIC"/>
    <property type="match status" value="1"/>
</dbReference>
<evidence type="ECO:0000256" key="3">
    <source>
        <dbReference type="SAM" id="MobiDB-lite"/>
    </source>
</evidence>
<evidence type="ECO:0000256" key="2">
    <source>
        <dbReference type="ARBA" id="ARBA00023276"/>
    </source>
</evidence>
<name>A0AAV2EY66_9ROSI</name>
<dbReference type="PANTHER" id="PTHR47128">
    <property type="match status" value="1"/>
</dbReference>
<feature type="compositionally biased region" description="Basic and acidic residues" evidence="3">
    <location>
        <begin position="94"/>
        <end position="106"/>
    </location>
</feature>
<dbReference type="AlphaFoldDB" id="A0AAV2EY66"/>
<dbReference type="InterPro" id="IPR044256">
    <property type="entry name" value="HCF244-like"/>
</dbReference>
<organism evidence="4 5">
    <name type="scientific">Linum trigynum</name>
    <dbReference type="NCBI Taxonomy" id="586398"/>
    <lineage>
        <taxon>Eukaryota</taxon>
        <taxon>Viridiplantae</taxon>
        <taxon>Streptophyta</taxon>
        <taxon>Embryophyta</taxon>
        <taxon>Tracheophyta</taxon>
        <taxon>Spermatophyta</taxon>
        <taxon>Magnoliopsida</taxon>
        <taxon>eudicotyledons</taxon>
        <taxon>Gunneridae</taxon>
        <taxon>Pentapetalae</taxon>
        <taxon>rosids</taxon>
        <taxon>fabids</taxon>
        <taxon>Malpighiales</taxon>
        <taxon>Linaceae</taxon>
        <taxon>Linum</taxon>
    </lineage>
</organism>
<sequence>MFYSIHNCDKHPEVPLMEIKYCTEKFLKDSGLPHITIQLCGFMQVRWTTFIALRNEQIIGKLLTFVGPLAWKTQEVNKKATSVEGDGGLEEVVDGGRDEWRGRSGR</sequence>
<dbReference type="GO" id="GO:0009523">
    <property type="term" value="C:photosystem II"/>
    <property type="evidence" value="ECO:0007669"/>
    <property type="project" value="UniProtKB-KW"/>
</dbReference>
<dbReference type="SUPFAM" id="SSF51735">
    <property type="entry name" value="NAD(P)-binding Rossmann-fold domains"/>
    <property type="match status" value="1"/>
</dbReference>
<dbReference type="Proteomes" id="UP001497516">
    <property type="component" value="Chromosome 5"/>
</dbReference>
<dbReference type="InterPro" id="IPR036291">
    <property type="entry name" value="NAD(P)-bd_dom_sf"/>
</dbReference>
<proteinExistence type="predicted"/>
<reference evidence="4 5" key="1">
    <citation type="submission" date="2024-04" db="EMBL/GenBank/DDBJ databases">
        <authorList>
            <person name="Fracassetti M."/>
        </authorList>
    </citation>
    <scope>NUCLEOTIDE SEQUENCE [LARGE SCALE GENOMIC DNA]</scope>
</reference>
<gene>
    <name evidence="4" type="ORF">LTRI10_LOCUS31313</name>
</gene>
<evidence type="ECO:0000313" key="5">
    <source>
        <dbReference type="Proteomes" id="UP001497516"/>
    </source>
</evidence>
<keyword evidence="1" id="KW-0602">Photosynthesis</keyword>
<accession>A0AAV2EY66</accession>